<gene>
    <name evidence="1" type="ORF">T4A_5048</name>
</gene>
<comment type="caution">
    <text evidence="1">The sequence shown here is derived from an EMBL/GenBank/DDBJ whole genome shotgun (WGS) entry which is preliminary data.</text>
</comment>
<evidence type="ECO:0000313" key="2">
    <source>
        <dbReference type="Proteomes" id="UP000054632"/>
    </source>
</evidence>
<name>A0A0V1ESS5_TRIPS</name>
<organism evidence="1 2">
    <name type="scientific">Trichinella pseudospiralis</name>
    <name type="common">Parasitic roundworm</name>
    <dbReference type="NCBI Taxonomy" id="6337"/>
    <lineage>
        <taxon>Eukaryota</taxon>
        <taxon>Metazoa</taxon>
        <taxon>Ecdysozoa</taxon>
        <taxon>Nematoda</taxon>
        <taxon>Enoplea</taxon>
        <taxon>Dorylaimia</taxon>
        <taxon>Trichinellida</taxon>
        <taxon>Trichinellidae</taxon>
        <taxon>Trichinella</taxon>
    </lineage>
</organism>
<evidence type="ECO:0000313" key="1">
    <source>
        <dbReference type="EMBL" id="KRY76799.1"/>
    </source>
</evidence>
<protein>
    <submittedName>
        <fullName evidence="1">Uncharacterized protein</fullName>
    </submittedName>
</protein>
<sequence>MTDSKECNTWKLGQYDSGRAKDCCHFSSETTVNKHSGSLKPFKMDTSISEAAIGAVHAEGDGNLLKLYVMDRALAKQLLAPYMLNTLEEEGNIRYTAVAYRGFLLPHDTSSMENEHPRHGVHVAEATAFNHPSRFIEVMEVESNFRYIVVAYRGFLFPHCTSSSTDVVQSTCMLAVGWWTPSWFAHKWSAFILKKLLYADAHETNERKRLRIASGRMQETLVYNRNKNMDSLFCTITAVQLKDERRAI</sequence>
<dbReference type="Proteomes" id="UP000054632">
    <property type="component" value="Unassembled WGS sequence"/>
</dbReference>
<reference evidence="1 2" key="1">
    <citation type="submission" date="2015-01" db="EMBL/GenBank/DDBJ databases">
        <title>Evolution of Trichinella species and genotypes.</title>
        <authorList>
            <person name="Korhonen P.K."/>
            <person name="Edoardo P."/>
            <person name="Giuseppe L.R."/>
            <person name="Gasser R.B."/>
        </authorList>
    </citation>
    <scope>NUCLEOTIDE SEQUENCE [LARGE SCALE GENOMIC DNA]</scope>
    <source>
        <strain evidence="1">ISS13</strain>
    </source>
</reference>
<proteinExistence type="predicted"/>
<dbReference type="EMBL" id="JYDR01000010">
    <property type="protein sequence ID" value="KRY76799.1"/>
    <property type="molecule type" value="Genomic_DNA"/>
</dbReference>
<accession>A0A0V1ESS5</accession>
<dbReference type="AlphaFoldDB" id="A0A0V1ESS5"/>